<evidence type="ECO:0000313" key="2">
    <source>
        <dbReference type="EMBL" id="SDN27054.1"/>
    </source>
</evidence>
<dbReference type="EMBL" id="FNHL01000009">
    <property type="protein sequence ID" value="SDN27054.1"/>
    <property type="molecule type" value="Genomic_DNA"/>
</dbReference>
<accession>A0A1H0A192</accession>
<feature type="compositionally biased region" description="Low complexity" evidence="1">
    <location>
        <begin position="74"/>
        <end position="104"/>
    </location>
</feature>
<name>A0A1H0A192_9EURY</name>
<dbReference type="STRING" id="660521.SAMN04487949_3787"/>
<feature type="region of interest" description="Disordered" evidence="1">
    <location>
        <begin position="39"/>
        <end position="105"/>
    </location>
</feature>
<dbReference type="Proteomes" id="UP000199451">
    <property type="component" value="Unassembled WGS sequence"/>
</dbReference>
<dbReference type="RefSeq" id="WP_089700080.1">
    <property type="nucleotide sequence ID" value="NZ_FNHL01000009.1"/>
</dbReference>
<sequence length="193" mass="20455">MSSEQFYQWVSDGVMGRRGTISLLVGVALGWTGATLVNDSADSGDGDGSPVDESDGSTTETATAEPTETDEPTATETAQPTETETATETQESTAEPTATATPTDGLAANLDISHRGFGDETSYQVLYSIINRNDVAVVVDFAATVTLRNGETLRQERTATIDPGQAANDEFVFEGYDSTPTGWGFRPTDVRRA</sequence>
<gene>
    <name evidence="2" type="ORF">SAMN04487949_3787</name>
</gene>
<evidence type="ECO:0000256" key="1">
    <source>
        <dbReference type="SAM" id="MobiDB-lite"/>
    </source>
</evidence>
<protein>
    <submittedName>
        <fullName evidence="2">Uncharacterized protein</fullName>
    </submittedName>
</protein>
<evidence type="ECO:0000313" key="3">
    <source>
        <dbReference type="Proteomes" id="UP000199451"/>
    </source>
</evidence>
<dbReference type="OrthoDB" id="383285at2157"/>
<keyword evidence="3" id="KW-1185">Reference proteome</keyword>
<reference evidence="3" key="1">
    <citation type="submission" date="2016-10" db="EMBL/GenBank/DDBJ databases">
        <authorList>
            <person name="Varghese N."/>
            <person name="Submissions S."/>
        </authorList>
    </citation>
    <scope>NUCLEOTIDE SEQUENCE [LARGE SCALE GENOMIC DNA]</scope>
    <source>
        <strain evidence="3">CGMCC 1.10119</strain>
    </source>
</reference>
<organism evidence="2 3">
    <name type="scientific">Halogranum gelatinilyticum</name>
    <dbReference type="NCBI Taxonomy" id="660521"/>
    <lineage>
        <taxon>Archaea</taxon>
        <taxon>Methanobacteriati</taxon>
        <taxon>Methanobacteriota</taxon>
        <taxon>Stenosarchaea group</taxon>
        <taxon>Halobacteria</taxon>
        <taxon>Halobacteriales</taxon>
        <taxon>Haloferacaceae</taxon>
    </lineage>
</organism>
<feature type="compositionally biased region" description="Acidic residues" evidence="1">
    <location>
        <begin position="42"/>
        <end position="55"/>
    </location>
</feature>
<dbReference type="AlphaFoldDB" id="A0A1H0A192"/>
<proteinExistence type="predicted"/>
<feature type="compositionally biased region" description="Low complexity" evidence="1">
    <location>
        <begin position="56"/>
        <end position="66"/>
    </location>
</feature>